<sequence>NPKKSDRGLFPGALTLTTPLFPPRTGNFTWWRELRGCVPDGACTQERRGDDAASLSGSCCSGDLCNRHLTNKTFFAPDLPRLELLPHGHAPTAAPDNATA</sequence>
<dbReference type="Proteomes" id="UP000524007">
    <property type="component" value="Unassembled WGS sequence"/>
</dbReference>
<gene>
    <name evidence="8" type="primary">Lypd3</name>
    <name evidence="8" type="ORF">LEILUT_R14952</name>
</gene>
<evidence type="ECO:0000256" key="1">
    <source>
        <dbReference type="ARBA" id="ARBA00004609"/>
    </source>
</evidence>
<evidence type="ECO:0000256" key="2">
    <source>
        <dbReference type="ARBA" id="ARBA00022475"/>
    </source>
</evidence>
<keyword evidence="6" id="KW-0325">Glycoprotein</keyword>
<reference evidence="8 9" key="1">
    <citation type="submission" date="2019-09" db="EMBL/GenBank/DDBJ databases">
        <title>Bird 10,000 Genomes (B10K) Project - Family phase.</title>
        <authorList>
            <person name="Zhang G."/>
        </authorList>
    </citation>
    <scope>NUCLEOTIDE SEQUENCE [LARGE SCALE GENOMIC DNA]</scope>
    <source>
        <strain evidence="8">B10K-DU-002-43</strain>
        <tissue evidence="8">Muscle</tissue>
    </source>
</reference>
<evidence type="ECO:0000256" key="7">
    <source>
        <dbReference type="ARBA" id="ARBA00023288"/>
    </source>
</evidence>
<evidence type="ECO:0000256" key="6">
    <source>
        <dbReference type="ARBA" id="ARBA00023180"/>
    </source>
</evidence>
<dbReference type="InterPro" id="IPR045860">
    <property type="entry name" value="Snake_toxin-like_sf"/>
</dbReference>
<evidence type="ECO:0000256" key="5">
    <source>
        <dbReference type="ARBA" id="ARBA00023136"/>
    </source>
</evidence>
<dbReference type="GO" id="GO:0005886">
    <property type="term" value="C:plasma membrane"/>
    <property type="evidence" value="ECO:0007669"/>
    <property type="project" value="UniProtKB-SubCell"/>
</dbReference>
<evidence type="ECO:0000256" key="4">
    <source>
        <dbReference type="ARBA" id="ARBA00022729"/>
    </source>
</evidence>
<evidence type="ECO:0000313" key="8">
    <source>
        <dbReference type="EMBL" id="NXP43318.1"/>
    </source>
</evidence>
<comment type="caution">
    <text evidence="8">The sequence shown here is derived from an EMBL/GenBank/DDBJ whole genome shotgun (WGS) entry which is preliminary data.</text>
</comment>
<keyword evidence="4" id="KW-0732">Signal</keyword>
<keyword evidence="5" id="KW-0472">Membrane</keyword>
<dbReference type="EMBL" id="VXBY01014127">
    <property type="protein sequence ID" value="NXP43318.1"/>
    <property type="molecule type" value="Genomic_DNA"/>
</dbReference>
<dbReference type="GO" id="GO:0098552">
    <property type="term" value="C:side of membrane"/>
    <property type="evidence" value="ECO:0007669"/>
    <property type="project" value="UniProtKB-KW"/>
</dbReference>
<feature type="non-terminal residue" evidence="8">
    <location>
        <position position="100"/>
    </location>
</feature>
<keyword evidence="3" id="KW-0336">GPI-anchor</keyword>
<comment type="subcellular location">
    <subcellularLocation>
        <location evidence="1">Cell membrane</location>
        <topology evidence="1">Lipid-anchor</topology>
        <topology evidence="1">GPI-anchor</topology>
    </subcellularLocation>
</comment>
<dbReference type="SUPFAM" id="SSF57302">
    <property type="entry name" value="Snake toxin-like"/>
    <property type="match status" value="1"/>
</dbReference>
<keyword evidence="9" id="KW-1185">Reference proteome</keyword>
<organism evidence="8 9">
    <name type="scientific">Leiothrix lutea</name>
    <name type="common">Red-billed leiothrix</name>
    <name type="synonym">Sylvia lutea</name>
    <dbReference type="NCBI Taxonomy" id="36275"/>
    <lineage>
        <taxon>Eukaryota</taxon>
        <taxon>Metazoa</taxon>
        <taxon>Chordata</taxon>
        <taxon>Craniata</taxon>
        <taxon>Vertebrata</taxon>
        <taxon>Euteleostomi</taxon>
        <taxon>Archelosauria</taxon>
        <taxon>Archosauria</taxon>
        <taxon>Dinosauria</taxon>
        <taxon>Saurischia</taxon>
        <taxon>Theropoda</taxon>
        <taxon>Coelurosauria</taxon>
        <taxon>Aves</taxon>
        <taxon>Neognathae</taxon>
        <taxon>Neoaves</taxon>
        <taxon>Telluraves</taxon>
        <taxon>Australaves</taxon>
        <taxon>Passeriformes</taxon>
        <taxon>Sylvioidea</taxon>
        <taxon>Leiothrichidae</taxon>
        <taxon>Leiothrix</taxon>
    </lineage>
</organism>
<dbReference type="GO" id="GO:0030154">
    <property type="term" value="P:cell differentiation"/>
    <property type="evidence" value="ECO:0007669"/>
    <property type="project" value="UniProtKB-ARBA"/>
</dbReference>
<evidence type="ECO:0000313" key="9">
    <source>
        <dbReference type="Proteomes" id="UP000524007"/>
    </source>
</evidence>
<dbReference type="PANTHER" id="PTHR10624">
    <property type="entry name" value="UROKINASE PLASMINOGEN ACTIVATOR SURFACE RECEPTOR-RELATED"/>
    <property type="match status" value="1"/>
</dbReference>
<name>A0A7L2ABC0_LEILU</name>
<accession>A0A7L2ABC0</accession>
<keyword evidence="7" id="KW-0449">Lipoprotein</keyword>
<feature type="non-terminal residue" evidence="8">
    <location>
        <position position="1"/>
    </location>
</feature>
<dbReference type="AlphaFoldDB" id="A0A7L2ABC0"/>
<dbReference type="PANTHER" id="PTHR10624:SF8">
    <property type="entry name" value="LY6_PLAUR DOMAIN-CONTAINING PROTEIN 3"/>
    <property type="match status" value="1"/>
</dbReference>
<evidence type="ECO:0000256" key="3">
    <source>
        <dbReference type="ARBA" id="ARBA00022622"/>
    </source>
</evidence>
<keyword evidence="2" id="KW-1003">Cell membrane</keyword>
<proteinExistence type="predicted"/>
<protein>
    <submittedName>
        <fullName evidence="8">LYPD3 protein</fullName>
    </submittedName>
</protein>